<evidence type="ECO:0000256" key="5">
    <source>
        <dbReference type="ARBA" id="ARBA00022729"/>
    </source>
</evidence>
<reference evidence="12 13" key="1">
    <citation type="submission" date="2017-04" db="EMBL/GenBank/DDBJ databases">
        <authorList>
            <person name="Afonso C.L."/>
            <person name="Miller P.J."/>
            <person name="Scott M.A."/>
            <person name="Spackman E."/>
            <person name="Goraichik I."/>
            <person name="Dimitrov K.M."/>
            <person name="Suarez D.L."/>
            <person name="Swayne D.E."/>
        </authorList>
    </citation>
    <scope>NUCLEOTIDE SEQUENCE [LARGE SCALE GENOMIC DNA]</scope>
    <source>
        <strain evidence="12 13">DSM 26133</strain>
    </source>
</reference>
<dbReference type="SUPFAM" id="SSF56935">
    <property type="entry name" value="Porins"/>
    <property type="match status" value="1"/>
</dbReference>
<gene>
    <name evidence="12" type="ORF">SAMN04488029_1240</name>
</gene>
<protein>
    <submittedName>
        <fullName evidence="12">Outer membrane receptor proteins, mostly Fe transport</fullName>
    </submittedName>
</protein>
<dbReference type="GO" id="GO:0044718">
    <property type="term" value="P:siderophore transmembrane transport"/>
    <property type="evidence" value="ECO:0007669"/>
    <property type="project" value="TreeGrafter"/>
</dbReference>
<evidence type="ECO:0000256" key="4">
    <source>
        <dbReference type="ARBA" id="ARBA00022692"/>
    </source>
</evidence>
<dbReference type="RefSeq" id="WP_084371517.1">
    <property type="nucleotide sequence ID" value="NZ_FWYF01000001.1"/>
</dbReference>
<dbReference type="InterPro" id="IPR037066">
    <property type="entry name" value="Plug_dom_sf"/>
</dbReference>
<evidence type="ECO:0000259" key="10">
    <source>
        <dbReference type="Pfam" id="PF07715"/>
    </source>
</evidence>
<dbReference type="AlphaFoldDB" id="A0A1W2G869"/>
<keyword evidence="13" id="KW-1185">Reference proteome</keyword>
<feature type="domain" description="Outer membrane protein beta-barrel" evidence="11">
    <location>
        <begin position="378"/>
        <end position="774"/>
    </location>
</feature>
<keyword evidence="12" id="KW-0675">Receptor</keyword>
<dbReference type="Gene3D" id="2.170.130.10">
    <property type="entry name" value="TonB-dependent receptor, plug domain"/>
    <property type="match status" value="1"/>
</dbReference>
<dbReference type="InterPro" id="IPR039426">
    <property type="entry name" value="TonB-dep_rcpt-like"/>
</dbReference>
<evidence type="ECO:0000256" key="6">
    <source>
        <dbReference type="ARBA" id="ARBA00023136"/>
    </source>
</evidence>
<feature type="signal peptide" evidence="9">
    <location>
        <begin position="1"/>
        <end position="19"/>
    </location>
</feature>
<sequence>MIRSTVVAILILSSLALRAQTRTQIVGKVVESESNKPVEFATVAVIDLRTKKPITGATTSLEGAFAISTSETAFEIEISFIGFEKKIISDFQVVNNRVDLGTISIKSDSKQLEEIVVEGEKSQTEFRIDKRVFNVGSDLSAAGASALDVLTNVPSVNVNIEGQISLRGSTGVQILIDGKPSILTASNDGNALGSITADMIESVEVITNPSAKYEAEGTSGIINIVLKKEEKKGTNGSISINTGVPHNHSIGFSLNHRTEKFNLFSQFGVGYRELPRDKQAYNQDLLTDTIIYSEGEEFRNEKFYNVILGTDYHINDRNVITLSGNYALEMEDQPSHTDFSMADGAENVVSQWSRTEVTEATNPKYQFDLQYKRDFENHKDHELLVSATGSFFGKSQSSDFLDETVAGTENQNAQQKTETTFDEGKYTFKLDYTKPFSEGFTLETGGQYLLNNVGNDYAVRNLENGVYVIDSTQTNDFEYNQDVLGVYGTVAYEKKNWGLKLGLRVENTELNTLLANTGEKNHQNYTNLFPTVHTSYKVKENISLQAGYSRRIYRPRLWDLNPFFNIRNNFNIRQGNPDLLPEFTDSFELGAVYNKNTLSLSSSLYHRYTTSVIERISFFENNVNTTRPENIGTNNATGLEVNAQYEPLKWLTFNADFNYNYFVRNGELETTVFDFSADQWSSKLTTKLKLPRDFDLEFTGRYRSAYETVQGHVSDRAFLDMGARKKILDGKGVINMSVRDVFASRIEETIVSQPDYNLYTRSLRGRFVTLGFSYGFGKGEAMTYSGRRR</sequence>
<keyword evidence="4 8" id="KW-0812">Transmembrane</keyword>
<evidence type="ECO:0000256" key="1">
    <source>
        <dbReference type="ARBA" id="ARBA00004571"/>
    </source>
</evidence>
<dbReference type="InterPro" id="IPR008969">
    <property type="entry name" value="CarboxyPept-like_regulatory"/>
</dbReference>
<keyword evidence="6 8" id="KW-0472">Membrane</keyword>
<dbReference type="InterPro" id="IPR036942">
    <property type="entry name" value="Beta-barrel_TonB_sf"/>
</dbReference>
<dbReference type="InterPro" id="IPR012910">
    <property type="entry name" value="Plug_dom"/>
</dbReference>
<dbReference type="Proteomes" id="UP000192472">
    <property type="component" value="Unassembled WGS sequence"/>
</dbReference>
<evidence type="ECO:0000256" key="2">
    <source>
        <dbReference type="ARBA" id="ARBA00022448"/>
    </source>
</evidence>
<evidence type="ECO:0000313" key="13">
    <source>
        <dbReference type="Proteomes" id="UP000192472"/>
    </source>
</evidence>
<evidence type="ECO:0000256" key="9">
    <source>
        <dbReference type="SAM" id="SignalP"/>
    </source>
</evidence>
<dbReference type="PANTHER" id="PTHR30069:SF29">
    <property type="entry name" value="HEMOGLOBIN AND HEMOGLOBIN-HAPTOGLOBIN-BINDING PROTEIN 1-RELATED"/>
    <property type="match status" value="1"/>
</dbReference>
<organism evidence="12 13">
    <name type="scientific">Reichenbachiella faecimaris</name>
    <dbReference type="NCBI Taxonomy" id="692418"/>
    <lineage>
        <taxon>Bacteria</taxon>
        <taxon>Pseudomonadati</taxon>
        <taxon>Bacteroidota</taxon>
        <taxon>Cytophagia</taxon>
        <taxon>Cytophagales</taxon>
        <taxon>Reichenbachiellaceae</taxon>
        <taxon>Reichenbachiella</taxon>
    </lineage>
</organism>
<dbReference type="STRING" id="692418.SAMN04488029_1240"/>
<dbReference type="OrthoDB" id="972646at2"/>
<keyword evidence="7 8" id="KW-0998">Cell outer membrane</keyword>
<dbReference type="Gene3D" id="2.40.170.20">
    <property type="entry name" value="TonB-dependent receptor, beta-barrel domain"/>
    <property type="match status" value="1"/>
</dbReference>
<name>A0A1W2G869_REIFA</name>
<evidence type="ECO:0000256" key="7">
    <source>
        <dbReference type="ARBA" id="ARBA00023237"/>
    </source>
</evidence>
<dbReference type="Pfam" id="PF13715">
    <property type="entry name" value="CarbopepD_reg_2"/>
    <property type="match status" value="1"/>
</dbReference>
<evidence type="ECO:0000259" key="11">
    <source>
        <dbReference type="Pfam" id="PF14905"/>
    </source>
</evidence>
<accession>A0A1W2G869</accession>
<dbReference type="EMBL" id="FWYF01000001">
    <property type="protein sequence ID" value="SMD32880.1"/>
    <property type="molecule type" value="Genomic_DNA"/>
</dbReference>
<evidence type="ECO:0000313" key="12">
    <source>
        <dbReference type="EMBL" id="SMD32880.1"/>
    </source>
</evidence>
<comment type="similarity">
    <text evidence="8">Belongs to the TonB-dependent receptor family.</text>
</comment>
<comment type="subcellular location">
    <subcellularLocation>
        <location evidence="1 8">Cell outer membrane</location>
        <topology evidence="1 8">Multi-pass membrane protein</topology>
    </subcellularLocation>
</comment>
<proteinExistence type="inferred from homology"/>
<dbReference type="GO" id="GO:0009279">
    <property type="term" value="C:cell outer membrane"/>
    <property type="evidence" value="ECO:0007669"/>
    <property type="project" value="UniProtKB-SubCell"/>
</dbReference>
<keyword evidence="5 9" id="KW-0732">Signal</keyword>
<evidence type="ECO:0000256" key="8">
    <source>
        <dbReference type="PROSITE-ProRule" id="PRU01360"/>
    </source>
</evidence>
<feature type="domain" description="TonB-dependent receptor plug" evidence="10">
    <location>
        <begin position="144"/>
        <end position="220"/>
    </location>
</feature>
<dbReference type="GO" id="GO:0015344">
    <property type="term" value="F:siderophore uptake transmembrane transporter activity"/>
    <property type="evidence" value="ECO:0007669"/>
    <property type="project" value="TreeGrafter"/>
</dbReference>
<feature type="chain" id="PRO_5012348290" evidence="9">
    <location>
        <begin position="20"/>
        <end position="789"/>
    </location>
</feature>
<dbReference type="PANTHER" id="PTHR30069">
    <property type="entry name" value="TONB-DEPENDENT OUTER MEMBRANE RECEPTOR"/>
    <property type="match status" value="1"/>
</dbReference>
<dbReference type="Pfam" id="PF07715">
    <property type="entry name" value="Plug"/>
    <property type="match status" value="1"/>
</dbReference>
<keyword evidence="2 8" id="KW-0813">Transport</keyword>
<dbReference type="SUPFAM" id="SSF49464">
    <property type="entry name" value="Carboxypeptidase regulatory domain-like"/>
    <property type="match status" value="1"/>
</dbReference>
<evidence type="ECO:0000256" key="3">
    <source>
        <dbReference type="ARBA" id="ARBA00022452"/>
    </source>
</evidence>
<dbReference type="Pfam" id="PF14905">
    <property type="entry name" value="OMP_b-brl_3"/>
    <property type="match status" value="1"/>
</dbReference>
<dbReference type="PROSITE" id="PS52016">
    <property type="entry name" value="TONB_DEPENDENT_REC_3"/>
    <property type="match status" value="1"/>
</dbReference>
<keyword evidence="3 8" id="KW-1134">Transmembrane beta strand</keyword>
<dbReference type="InterPro" id="IPR041700">
    <property type="entry name" value="OMP_b-brl_3"/>
</dbReference>